<dbReference type="KEGG" id="doe:DENOEST_3001"/>
<dbReference type="GO" id="GO:0003677">
    <property type="term" value="F:DNA binding"/>
    <property type="evidence" value="ECO:0007669"/>
    <property type="project" value="InterPro"/>
</dbReference>
<evidence type="ECO:0000313" key="4">
    <source>
        <dbReference type="Proteomes" id="UP000515733"/>
    </source>
</evidence>
<evidence type="ECO:0000259" key="2">
    <source>
        <dbReference type="Pfam" id="PF20432"/>
    </source>
</evidence>
<organism evidence="3 4">
    <name type="scientific">Denitratisoma oestradiolicum</name>
    <dbReference type="NCBI Taxonomy" id="311182"/>
    <lineage>
        <taxon>Bacteria</taxon>
        <taxon>Pseudomonadati</taxon>
        <taxon>Pseudomonadota</taxon>
        <taxon>Betaproteobacteria</taxon>
        <taxon>Nitrosomonadales</taxon>
        <taxon>Sterolibacteriaceae</taxon>
        <taxon>Denitratisoma</taxon>
    </lineage>
</organism>
<protein>
    <submittedName>
        <fullName evidence="3">Antitoxin</fullName>
    </submittedName>
</protein>
<sequence>MSTAAIAHPVLSVESLLGGKRVLQAKPRTSLDWVAVIRQGISSAAVDALAKTIRVTQSELAVALGIPERTLARRKKEGTLNSEESAKLVRLARVVEQAEEVFEDLNVSLDWLKSPNAALAGATPLSLLDTDIGAESVMDTLGRIEHGVFA</sequence>
<dbReference type="InterPro" id="IPR024467">
    <property type="entry name" value="Xre/MbcA/ParS-like_toxin-bd"/>
</dbReference>
<accession>A0A6S6Y0Z9</accession>
<dbReference type="EMBL" id="LR778301">
    <property type="protein sequence ID" value="CAB1370155.1"/>
    <property type="molecule type" value="Genomic_DNA"/>
</dbReference>
<dbReference type="AlphaFoldDB" id="A0A6S6Y0Z9"/>
<dbReference type="InterPro" id="IPR011979">
    <property type="entry name" value="Antitox_Xre"/>
</dbReference>
<dbReference type="RefSeq" id="WP_145770707.1">
    <property type="nucleotide sequence ID" value="NZ_LR778301.1"/>
</dbReference>
<feature type="domain" description="Antitoxin Xre-like helix-turn-helix" evidence="2">
    <location>
        <begin position="32"/>
        <end position="93"/>
    </location>
</feature>
<proteinExistence type="predicted"/>
<gene>
    <name evidence="3" type="ORF">DENOEST_3001</name>
</gene>
<dbReference type="Proteomes" id="UP000515733">
    <property type="component" value="Chromosome"/>
</dbReference>
<dbReference type="OrthoDB" id="428683at2"/>
<evidence type="ECO:0000313" key="3">
    <source>
        <dbReference type="EMBL" id="CAB1370155.1"/>
    </source>
</evidence>
<name>A0A6S6Y0Z9_9PROT</name>
<evidence type="ECO:0000259" key="1">
    <source>
        <dbReference type="Pfam" id="PF09722"/>
    </source>
</evidence>
<dbReference type="Pfam" id="PF09722">
    <property type="entry name" value="Xre_MbcA_ParS_C"/>
    <property type="match status" value="1"/>
</dbReference>
<feature type="domain" description="Antitoxin Xre/MbcA/ParS-like toxin-binding" evidence="1">
    <location>
        <begin position="97"/>
        <end position="147"/>
    </location>
</feature>
<dbReference type="InterPro" id="IPR046847">
    <property type="entry name" value="Xre-like_HTH"/>
</dbReference>
<keyword evidence="4" id="KW-1185">Reference proteome</keyword>
<reference evidence="3 4" key="1">
    <citation type="submission" date="2020-03" db="EMBL/GenBank/DDBJ databases">
        <authorList>
            <consortium name="Genoscope - CEA"/>
            <person name="William W."/>
        </authorList>
    </citation>
    <scope>NUCLEOTIDE SEQUENCE [LARGE SCALE GENOMIC DNA]</scope>
    <source>
        <strain evidence="4">DSM 16959</strain>
    </source>
</reference>
<dbReference type="NCBIfam" id="TIGR02293">
    <property type="entry name" value="TAS_TIGR02293"/>
    <property type="match status" value="1"/>
</dbReference>
<dbReference type="Pfam" id="PF20432">
    <property type="entry name" value="Xre-like-HTH"/>
    <property type="match status" value="1"/>
</dbReference>